<proteinExistence type="predicted"/>
<evidence type="ECO:0000313" key="3">
    <source>
        <dbReference type="Proteomes" id="UP001056384"/>
    </source>
</evidence>
<dbReference type="EMBL" id="CP099418">
    <property type="protein sequence ID" value="USW48780.1"/>
    <property type="molecule type" value="Genomic_DNA"/>
</dbReference>
<name>A0A9Q9EFB7_9PEZI</name>
<feature type="compositionally biased region" description="Acidic residues" evidence="1">
    <location>
        <begin position="71"/>
        <end position="82"/>
    </location>
</feature>
<keyword evidence="3" id="KW-1185">Reference proteome</keyword>
<protein>
    <submittedName>
        <fullName evidence="2">Uncharacterized protein</fullName>
    </submittedName>
</protein>
<evidence type="ECO:0000313" key="2">
    <source>
        <dbReference type="EMBL" id="USW48780.1"/>
    </source>
</evidence>
<accession>A0A9Q9EFB7</accession>
<dbReference type="Proteomes" id="UP001056384">
    <property type="component" value="Chromosome 1"/>
</dbReference>
<gene>
    <name evidence="2" type="ORF">Slin15195_G020990</name>
</gene>
<feature type="compositionally biased region" description="Basic and acidic residues" evidence="1">
    <location>
        <begin position="83"/>
        <end position="92"/>
    </location>
</feature>
<feature type="region of interest" description="Disordered" evidence="1">
    <location>
        <begin position="51"/>
        <end position="114"/>
    </location>
</feature>
<dbReference type="AlphaFoldDB" id="A0A9Q9EFB7"/>
<reference evidence="2" key="1">
    <citation type="submission" date="2022-06" db="EMBL/GenBank/DDBJ databases">
        <title>Complete genome sequences of two strains of the flax pathogen Septoria linicola.</title>
        <authorList>
            <person name="Lapalu N."/>
            <person name="Simon A."/>
            <person name="Demenou B."/>
            <person name="Paumier D."/>
            <person name="Guillot M.-P."/>
            <person name="Gout L."/>
            <person name="Valade R."/>
        </authorList>
    </citation>
    <scope>NUCLEOTIDE SEQUENCE</scope>
    <source>
        <strain evidence="2">SE15195</strain>
    </source>
</reference>
<sequence length="327" mass="35451">MFQTTSFSRSGHLPDNSHYRYSCSTSFWRQPPEDVRIDRLLADMAATATPPHFHPSSFVLPRTSNGPYVEMLDDEDEEDDGDGDGHGHEWRSGHGSQYPASRRGGRYIYPPLQGMLEDGRPQYAASSASSASTVKRPRNEMRAITDPPASSVSGSPAAAAAAAASAYQPKSRLKQQDCYQSFPAQAARGPTAASRYSKASTKVSSSSSRRSKQQQQQDQWPMMRHPIAGDGGGGGLKGAVAYEDLGPEDWISQISVQSSNGGGGRGGSVCYQYVPREERRGRTRRRGETWSSVVSSRGYPVVVGASTSMQTVAPSGKFDTRLITPYD</sequence>
<feature type="region of interest" description="Disordered" evidence="1">
    <location>
        <begin position="184"/>
        <end position="240"/>
    </location>
</feature>
<evidence type="ECO:0000256" key="1">
    <source>
        <dbReference type="SAM" id="MobiDB-lite"/>
    </source>
</evidence>
<organism evidence="2 3">
    <name type="scientific">Septoria linicola</name>
    <dbReference type="NCBI Taxonomy" id="215465"/>
    <lineage>
        <taxon>Eukaryota</taxon>
        <taxon>Fungi</taxon>
        <taxon>Dikarya</taxon>
        <taxon>Ascomycota</taxon>
        <taxon>Pezizomycotina</taxon>
        <taxon>Dothideomycetes</taxon>
        <taxon>Dothideomycetidae</taxon>
        <taxon>Mycosphaerellales</taxon>
        <taxon>Mycosphaerellaceae</taxon>
        <taxon>Septoria</taxon>
    </lineage>
</organism>
<feature type="compositionally biased region" description="Low complexity" evidence="1">
    <location>
        <begin position="194"/>
        <end position="219"/>
    </location>
</feature>